<dbReference type="AlphaFoldDB" id="A0A2H0YVA1"/>
<evidence type="ECO:0000313" key="9">
    <source>
        <dbReference type="EMBL" id="PIS42346.1"/>
    </source>
</evidence>
<dbReference type="InterPro" id="IPR036314">
    <property type="entry name" value="SOD_C_sf"/>
</dbReference>
<evidence type="ECO:0000256" key="5">
    <source>
        <dbReference type="PIRSR" id="PIRSR000349-1"/>
    </source>
</evidence>
<keyword evidence="4 6" id="KW-0560">Oxidoreductase</keyword>
<dbReference type="Pfam" id="PF02777">
    <property type="entry name" value="Sod_Fe_C"/>
    <property type="match status" value="1"/>
</dbReference>
<evidence type="ECO:0000259" key="7">
    <source>
        <dbReference type="Pfam" id="PF00081"/>
    </source>
</evidence>
<dbReference type="PANTHER" id="PTHR43595:SF2">
    <property type="entry name" value="SMALL RIBOSOMAL SUBUNIT PROTEIN MS42"/>
    <property type="match status" value="1"/>
</dbReference>
<accession>A0A2H0YVA1</accession>
<dbReference type="PROSITE" id="PS00088">
    <property type="entry name" value="SOD_MN"/>
    <property type="match status" value="1"/>
</dbReference>
<dbReference type="Gene3D" id="3.55.40.20">
    <property type="entry name" value="Iron/manganese superoxide dismutase, C-terminal domain"/>
    <property type="match status" value="1"/>
</dbReference>
<organism evidence="9 10">
    <name type="scientific">Candidatus Kerfeldbacteria bacterium CG08_land_8_20_14_0_20_40_16</name>
    <dbReference type="NCBI Taxonomy" id="2014244"/>
    <lineage>
        <taxon>Bacteria</taxon>
        <taxon>Candidatus Kerfeldiibacteriota</taxon>
    </lineage>
</organism>
<name>A0A2H0YVA1_9BACT</name>
<dbReference type="SUPFAM" id="SSF46609">
    <property type="entry name" value="Fe,Mn superoxide dismutase (SOD), N-terminal domain"/>
    <property type="match status" value="1"/>
</dbReference>
<dbReference type="PRINTS" id="PR01703">
    <property type="entry name" value="MNSODISMTASE"/>
</dbReference>
<dbReference type="InterPro" id="IPR001189">
    <property type="entry name" value="Mn/Fe_SOD"/>
</dbReference>
<evidence type="ECO:0000256" key="6">
    <source>
        <dbReference type="RuleBase" id="RU000414"/>
    </source>
</evidence>
<dbReference type="PIRSF" id="PIRSF000349">
    <property type="entry name" value="SODismutase"/>
    <property type="match status" value="1"/>
</dbReference>
<feature type="domain" description="Manganese/iron superoxide dismutase N-terminal" evidence="7">
    <location>
        <begin position="2"/>
        <end position="91"/>
    </location>
</feature>
<dbReference type="GO" id="GO:0005737">
    <property type="term" value="C:cytoplasm"/>
    <property type="evidence" value="ECO:0007669"/>
    <property type="project" value="TreeGrafter"/>
</dbReference>
<protein>
    <recommendedName>
        <fullName evidence="2 6">Superoxide dismutase</fullName>
        <ecNumber evidence="2 6">1.15.1.1</ecNumber>
    </recommendedName>
</protein>
<keyword evidence="3 5" id="KW-0479">Metal-binding</keyword>
<proteinExistence type="inferred from homology"/>
<evidence type="ECO:0000256" key="4">
    <source>
        <dbReference type="ARBA" id="ARBA00023002"/>
    </source>
</evidence>
<dbReference type="InterPro" id="IPR019832">
    <property type="entry name" value="Mn/Fe_SOD_C"/>
</dbReference>
<dbReference type="EMBL" id="PEXU01000047">
    <property type="protein sequence ID" value="PIS42346.1"/>
    <property type="molecule type" value="Genomic_DNA"/>
</dbReference>
<dbReference type="GO" id="GO:0004784">
    <property type="term" value="F:superoxide dismutase activity"/>
    <property type="evidence" value="ECO:0007669"/>
    <property type="project" value="UniProtKB-EC"/>
</dbReference>
<dbReference type="InterPro" id="IPR019833">
    <property type="entry name" value="Mn/Fe_SOD_BS"/>
</dbReference>
<evidence type="ECO:0000256" key="2">
    <source>
        <dbReference type="ARBA" id="ARBA00012682"/>
    </source>
</evidence>
<gene>
    <name evidence="9" type="ORF">COT24_03945</name>
</gene>
<feature type="binding site" evidence="5">
    <location>
        <position position="165"/>
    </location>
    <ligand>
        <name>Mn(2+)</name>
        <dbReference type="ChEBI" id="CHEBI:29035"/>
    </ligand>
</feature>
<feature type="binding site" evidence="5">
    <location>
        <position position="27"/>
    </location>
    <ligand>
        <name>Mn(2+)</name>
        <dbReference type="ChEBI" id="CHEBI:29035"/>
    </ligand>
</feature>
<dbReference type="Proteomes" id="UP000231542">
    <property type="component" value="Unassembled WGS sequence"/>
</dbReference>
<evidence type="ECO:0000256" key="3">
    <source>
        <dbReference type="ARBA" id="ARBA00022723"/>
    </source>
</evidence>
<dbReference type="InterPro" id="IPR036324">
    <property type="entry name" value="Mn/Fe_SOD_N_sf"/>
</dbReference>
<reference evidence="9 10" key="1">
    <citation type="submission" date="2017-09" db="EMBL/GenBank/DDBJ databases">
        <title>Depth-based differentiation of microbial function through sediment-hosted aquifers and enrichment of novel symbionts in the deep terrestrial subsurface.</title>
        <authorList>
            <person name="Probst A.J."/>
            <person name="Ladd B."/>
            <person name="Jarett J.K."/>
            <person name="Geller-Mcgrath D.E."/>
            <person name="Sieber C.M."/>
            <person name="Emerson J.B."/>
            <person name="Anantharaman K."/>
            <person name="Thomas B.C."/>
            <person name="Malmstrom R."/>
            <person name="Stieglmeier M."/>
            <person name="Klingl A."/>
            <person name="Woyke T."/>
            <person name="Ryan C.M."/>
            <person name="Banfield J.F."/>
        </authorList>
    </citation>
    <scope>NUCLEOTIDE SEQUENCE [LARGE SCALE GENOMIC DNA]</scope>
    <source>
        <strain evidence="9">CG08_land_8_20_14_0_20_40_16</strain>
    </source>
</reference>
<dbReference type="SUPFAM" id="SSF54719">
    <property type="entry name" value="Fe,Mn superoxide dismutase (SOD), C-terminal domain"/>
    <property type="match status" value="1"/>
</dbReference>
<evidence type="ECO:0000313" key="10">
    <source>
        <dbReference type="Proteomes" id="UP000231542"/>
    </source>
</evidence>
<feature type="binding site" evidence="5">
    <location>
        <position position="169"/>
    </location>
    <ligand>
        <name>Mn(2+)</name>
        <dbReference type="ChEBI" id="CHEBI:29035"/>
    </ligand>
</feature>
<feature type="binding site" evidence="5">
    <location>
        <position position="84"/>
    </location>
    <ligand>
        <name>Mn(2+)</name>
        <dbReference type="ChEBI" id="CHEBI:29035"/>
    </ligand>
</feature>
<dbReference type="EC" id="1.15.1.1" evidence="2 6"/>
<evidence type="ECO:0000259" key="8">
    <source>
        <dbReference type="Pfam" id="PF02777"/>
    </source>
</evidence>
<feature type="domain" description="Manganese/iron superoxide dismutase C-terminal" evidence="8">
    <location>
        <begin position="99"/>
        <end position="190"/>
    </location>
</feature>
<dbReference type="InterPro" id="IPR019831">
    <property type="entry name" value="Mn/Fe_SOD_N"/>
</dbReference>
<evidence type="ECO:0000256" key="1">
    <source>
        <dbReference type="ARBA" id="ARBA00008714"/>
    </source>
</evidence>
<dbReference type="FunFam" id="3.55.40.20:FF:000004">
    <property type="entry name" value="Superoxide dismutase [Fe]"/>
    <property type="match status" value="1"/>
</dbReference>
<comment type="similarity">
    <text evidence="1 6">Belongs to the iron/manganese superoxide dismutase family.</text>
</comment>
<comment type="catalytic activity">
    <reaction evidence="6">
        <text>2 superoxide + 2 H(+) = H2O2 + O2</text>
        <dbReference type="Rhea" id="RHEA:20696"/>
        <dbReference type="ChEBI" id="CHEBI:15378"/>
        <dbReference type="ChEBI" id="CHEBI:15379"/>
        <dbReference type="ChEBI" id="CHEBI:16240"/>
        <dbReference type="ChEBI" id="CHEBI:18421"/>
        <dbReference type="EC" id="1.15.1.1"/>
    </reaction>
</comment>
<comment type="caution">
    <text evidence="9">The sequence shown here is derived from an EMBL/GenBank/DDBJ whole genome shotgun (WGS) entry which is preliminary data.</text>
</comment>
<comment type="function">
    <text evidence="6">Destroys radicals which are normally produced within the cells and which are toxic to biological systems.</text>
</comment>
<dbReference type="PANTHER" id="PTHR43595">
    <property type="entry name" value="37S RIBOSOMAL PROTEIN S26, MITOCHONDRIAL"/>
    <property type="match status" value="1"/>
</dbReference>
<dbReference type="Pfam" id="PF00081">
    <property type="entry name" value="Sod_Fe_N"/>
    <property type="match status" value="1"/>
</dbReference>
<sequence>MKYELPKLNYAYDALEPYLDAQTMEIHHSKHHQAYTDNFNKALAEHPDLAEMPVEELLAKVNELSIKDRDKNALRNHGGGYYNHKLFWEIMDPANKKDESLIKDIETEFGSVDSFKEQFSETAKTLLGSGWAWLARDKEGKLHVYGLPNQDSPFQKGHTPIICLDVWEHAYYLKYQNRRPEYIENWWNVLKLI</sequence>
<dbReference type="FunFam" id="1.10.287.990:FF:000001">
    <property type="entry name" value="Superoxide dismutase"/>
    <property type="match status" value="1"/>
</dbReference>
<dbReference type="GO" id="GO:0046872">
    <property type="term" value="F:metal ion binding"/>
    <property type="evidence" value="ECO:0007669"/>
    <property type="project" value="UniProtKB-KW"/>
</dbReference>
<dbReference type="Gene3D" id="1.10.287.990">
    <property type="entry name" value="Fe,Mn superoxide dismutase (SOD) domain"/>
    <property type="match status" value="1"/>
</dbReference>